<feature type="chain" id="PRO_5008536208" evidence="1">
    <location>
        <begin position="23"/>
        <end position="125"/>
    </location>
</feature>
<sequence>MARLILSSAILLAGLGATQAQTSCYPRIGPFSGQYEGQCPNSSLKWTAFENTVGAFGRNCSDEPWTFNRTEKVFYNPKANESFAMQDCYVVSRDQNPNAVKTSLGSEAVRRFHEGRIQRPETPAR</sequence>
<name>A0A1B2EKH9_9HYPH</name>
<dbReference type="AlphaFoldDB" id="A0A1B2EKH9"/>
<gene>
    <name evidence="2" type="ORF">BB934_20580</name>
</gene>
<accession>A0A1B2EKH9</accession>
<protein>
    <submittedName>
        <fullName evidence="2">Uncharacterized protein</fullName>
    </submittedName>
</protein>
<evidence type="ECO:0000256" key="1">
    <source>
        <dbReference type="SAM" id="SignalP"/>
    </source>
</evidence>
<feature type="signal peptide" evidence="1">
    <location>
        <begin position="1"/>
        <end position="22"/>
    </location>
</feature>
<dbReference type="RefSeq" id="WP_099511337.1">
    <property type="nucleotide sequence ID" value="NZ_CP016616.1"/>
</dbReference>
<keyword evidence="1" id="KW-0732">Signal</keyword>
<reference evidence="2" key="1">
    <citation type="submission" date="2016-07" db="EMBL/GenBank/DDBJ databases">
        <title>Microvirga ossetica sp. nov. a new species of rhizobia isolated from root nodules of the legume species Vicia alpestris Steven originated from North Ossetia region in the Caucasus.</title>
        <authorList>
            <person name="Safronova V.I."/>
            <person name="Kuznetsova I.G."/>
            <person name="Sazanova A.L."/>
            <person name="Belimov A."/>
            <person name="Andronov E."/>
            <person name="Osledkin Y.S."/>
            <person name="Onishchuk O.P."/>
            <person name="Kurchak O.N."/>
            <person name="Shaposhnikov A.I."/>
            <person name="Willems A."/>
            <person name="Tikhonovich I.A."/>
        </authorList>
    </citation>
    <scope>NUCLEOTIDE SEQUENCE [LARGE SCALE GENOMIC DNA]</scope>
    <source>
        <strain evidence="2">V5/3M</strain>
    </source>
</reference>
<dbReference type="OrthoDB" id="8020064at2"/>
<evidence type="ECO:0000313" key="2">
    <source>
        <dbReference type="EMBL" id="ANY80332.1"/>
    </source>
</evidence>
<organism evidence="2">
    <name type="scientific">Microvirga ossetica</name>
    <dbReference type="NCBI Taxonomy" id="1882682"/>
    <lineage>
        <taxon>Bacteria</taxon>
        <taxon>Pseudomonadati</taxon>
        <taxon>Pseudomonadota</taxon>
        <taxon>Alphaproteobacteria</taxon>
        <taxon>Hyphomicrobiales</taxon>
        <taxon>Methylobacteriaceae</taxon>
        <taxon>Microvirga</taxon>
    </lineage>
</organism>
<dbReference type="KEGG" id="moc:BB934_20580"/>
<dbReference type="EMBL" id="CP016616">
    <property type="protein sequence ID" value="ANY80332.1"/>
    <property type="molecule type" value="Genomic_DNA"/>
</dbReference>
<proteinExistence type="predicted"/>